<keyword evidence="8" id="KW-1185">Reference proteome</keyword>
<dbReference type="GO" id="GO:0007129">
    <property type="term" value="P:homologous chromosome pairing at meiosis"/>
    <property type="evidence" value="ECO:0007669"/>
    <property type="project" value="TreeGrafter"/>
</dbReference>
<feature type="compositionally biased region" description="Basic residues" evidence="6">
    <location>
        <begin position="1326"/>
        <end position="1339"/>
    </location>
</feature>
<dbReference type="PANTHER" id="PTHR32086">
    <property type="entry name" value="FANCONI ANEMIA GROUP D2 PROTEIN"/>
    <property type="match status" value="1"/>
</dbReference>
<evidence type="ECO:0000256" key="6">
    <source>
        <dbReference type="SAM" id="MobiDB-lite"/>
    </source>
</evidence>
<dbReference type="Proteomes" id="UP000738325">
    <property type="component" value="Unassembled WGS sequence"/>
</dbReference>
<feature type="compositionally biased region" description="Acidic residues" evidence="6">
    <location>
        <begin position="1268"/>
        <end position="1280"/>
    </location>
</feature>
<comment type="subcellular location">
    <subcellularLocation>
        <location evidence="1">Nucleus</location>
    </subcellularLocation>
</comment>
<accession>A0A9P6RSZ1</accession>
<sequence length="1474" mass="163789">MTLIVGTAAFSSICQQSGLTLGANGTPNILQADPSRFQRDVGRLISRTPSHVDCIESFLEGLQEHIEDPNHLKSCLQPISPSYDKGLSFSLNESLIRILLGIDALQPGLLAVLLDRLLAVMSDDEQDSPMPKLILQQLKWLNNIVEPEQLSAKLLEANARNHVLDKLASAELDELPVVIKFLLQTVEPNTVEDVIEAIRSNLDFGSINRLQKNLSKGSKKRASNQTPEVLIVDALKTGIRFQKFVTDAWYKAIVSISKAVRACGHRIIDVMVMLVLHSNVSFKKKVESMIRKKIIEGQLTRKLLQETVLVHGVSLREYMPAILSIAENLLRSSANYPIVVRMASVLYTSAFQVSDAYYRQEIVASLLVHIGSGSPVEIDASMAVLQDIVHVSRSALNEYSAFIKGVLDYLGNLSLEQIRLLFVVLGSLAREDEVSGNAGSLLTELNIIIRKQLSNPMERYKKIGVMGAIAMVQAFGVNETGGNSGQGSSSQMVNHRQAEFHPLLKTSVLYLRMIKDASQKSTHCLALTYDELASMVSSGDLDPGLVLWIKEEFSNQFAETFVCGANEVFTMRPTRNIAMERWMNLDGPESELSISIMPSLCADLTNSASQGTRIDTPDGSVYLCPLFKLLQATEKATGENDLDDIDGLLGCGITMFKHEYLEDIGDIYSTEVCHTVTQGLLTAVNWFREISNAFSYDAGDQTMARIIIRLQQMSQIEDMLRHILKSAPGFRPLEASHPKAQDLSKGVHTVNNAFSIQSTNPNVLGHTSVGSMDIESAPKPFAPQSSELVSYESLTPYLRELELDIFHVLRVHKPITREVFEIAELDQNKRVQLLYPQLLFLLKDLHAKIVFKLPAPAVHSPFAKKLSSAAANNALLARMSAADFVRGVLKIVPHVVAKIRMILQVLHDEKEAIIQDGEPVDKAIVSECLSISLKVLLALLSWNELRGSDQKELRLEMLKSLAIDEKTSQQILEIQSSINLSAVAVEAFNSLSKWHDVMPKFESSAMFLEVLDKVLDLVPRIPDTSLKASAVATKILSHDWPSSLNVKPEHLAYVLGQQIGRSNVRLQMISEYVTEVLPSFLDQDEAKSSLHPMLTTSTFTVLHMQLSTLVGEFSEEHFSNTQAALDHISSLCQCFQKLAAFVKSNDKREVLGVTLKHSKVFMEQFIKRVLPFLGTHFRGHQDTVAKIFKSTLQPATRSLQNVCGHAKASRDQSLMVMVPSIRKTMESLIFEVKLMLENNDAGAAFWLGNLKHRNLRGEEISSQLPVASDEEDREDHEEDLNGNSDNGTDQDDIGISSKKSTSKKRSRAGTTPHKAAGTSAEGASKKVQREKKKRPRVKTTRSTAEDDEARIHTKSDMSDDEHDQLAGDDGDDPPLLPAGSRKRGRSLVKESESEDTDHGETDRYADSMVEKQDERAERRRRIRNPYIDDAAMEGDSEEEEEDEEEEDDDDNDDEEEEEDGDEADQGESGDEEEI</sequence>
<feature type="compositionally biased region" description="Basic and acidic residues" evidence="6">
    <location>
        <begin position="1387"/>
        <end position="1417"/>
    </location>
</feature>
<dbReference type="SUPFAM" id="SSF48371">
    <property type="entry name" value="ARM repeat"/>
    <property type="match status" value="1"/>
</dbReference>
<evidence type="ECO:0000256" key="3">
    <source>
        <dbReference type="ARBA" id="ARBA00022843"/>
    </source>
</evidence>
<evidence type="ECO:0000313" key="8">
    <source>
        <dbReference type="Proteomes" id="UP000738325"/>
    </source>
</evidence>
<dbReference type="GO" id="GO:0031573">
    <property type="term" value="P:mitotic intra-S DNA damage checkpoint signaling"/>
    <property type="evidence" value="ECO:0007669"/>
    <property type="project" value="TreeGrafter"/>
</dbReference>
<dbReference type="OrthoDB" id="27031at2759"/>
<evidence type="ECO:0000256" key="4">
    <source>
        <dbReference type="ARBA" id="ARBA00023242"/>
    </source>
</evidence>
<dbReference type="InterPro" id="IPR029448">
    <property type="entry name" value="FANCD2"/>
</dbReference>
<dbReference type="Pfam" id="PF14631">
    <property type="entry name" value="FancD2"/>
    <property type="match status" value="1"/>
</dbReference>
<feature type="region of interest" description="Disordered" evidence="6">
    <location>
        <begin position="1261"/>
        <end position="1474"/>
    </location>
</feature>
<dbReference type="GO" id="GO:1990918">
    <property type="term" value="P:double-strand break repair involved in meiotic recombination"/>
    <property type="evidence" value="ECO:0007669"/>
    <property type="project" value="TreeGrafter"/>
</dbReference>
<proteinExistence type="inferred from homology"/>
<gene>
    <name evidence="7" type="primary">FANCD2</name>
    <name evidence="7" type="ORF">BGZ99_001362</name>
</gene>
<organism evidence="7 8">
    <name type="scientific">Dissophora globulifera</name>
    <dbReference type="NCBI Taxonomy" id="979702"/>
    <lineage>
        <taxon>Eukaryota</taxon>
        <taxon>Fungi</taxon>
        <taxon>Fungi incertae sedis</taxon>
        <taxon>Mucoromycota</taxon>
        <taxon>Mortierellomycotina</taxon>
        <taxon>Mortierellomycetes</taxon>
        <taxon>Mortierellales</taxon>
        <taxon>Mortierellaceae</taxon>
        <taxon>Dissophora</taxon>
    </lineage>
</organism>
<feature type="compositionally biased region" description="Acidic residues" evidence="6">
    <location>
        <begin position="1430"/>
        <end position="1474"/>
    </location>
</feature>
<evidence type="ECO:0000313" key="7">
    <source>
        <dbReference type="EMBL" id="KAG0324848.1"/>
    </source>
</evidence>
<comment type="caution">
    <text evidence="7">The sequence shown here is derived from an EMBL/GenBank/DDBJ whole genome shotgun (WGS) entry which is preliminary data.</text>
</comment>
<evidence type="ECO:0000256" key="5">
    <source>
        <dbReference type="ARBA" id="ARBA00093456"/>
    </source>
</evidence>
<dbReference type="PANTHER" id="PTHR32086:SF0">
    <property type="entry name" value="FANCONI ANEMIA GROUP D2 PROTEIN"/>
    <property type="match status" value="1"/>
</dbReference>
<keyword evidence="3" id="KW-0832">Ubl conjugation</keyword>
<evidence type="ECO:0000256" key="2">
    <source>
        <dbReference type="ARBA" id="ARBA00022499"/>
    </source>
</evidence>
<evidence type="ECO:0000256" key="1">
    <source>
        <dbReference type="ARBA" id="ARBA00004123"/>
    </source>
</evidence>
<name>A0A9P6RSZ1_9FUNG</name>
<dbReference type="EMBL" id="JAAAIP010000134">
    <property type="protein sequence ID" value="KAG0324848.1"/>
    <property type="molecule type" value="Genomic_DNA"/>
</dbReference>
<comment type="similarity">
    <text evidence="5">Belongs to the Fanconi anemia protein FANCD2 family.</text>
</comment>
<keyword evidence="4" id="KW-0539">Nucleus</keyword>
<protein>
    <submittedName>
        <fullName evidence="7">Fanconi anemia group D2 protein</fullName>
    </submittedName>
</protein>
<feature type="compositionally biased region" description="Acidic residues" evidence="6">
    <location>
        <begin position="1358"/>
        <end position="1372"/>
    </location>
</feature>
<keyword evidence="2" id="KW-1017">Isopeptide bond</keyword>
<dbReference type="GO" id="GO:0000793">
    <property type="term" value="C:condensed chromosome"/>
    <property type="evidence" value="ECO:0007669"/>
    <property type="project" value="TreeGrafter"/>
</dbReference>
<dbReference type="GO" id="GO:0070182">
    <property type="term" value="F:DNA polymerase binding"/>
    <property type="evidence" value="ECO:0007669"/>
    <property type="project" value="TreeGrafter"/>
</dbReference>
<dbReference type="GO" id="GO:0005634">
    <property type="term" value="C:nucleus"/>
    <property type="evidence" value="ECO:0007669"/>
    <property type="project" value="UniProtKB-SubCell"/>
</dbReference>
<dbReference type="InterPro" id="IPR016024">
    <property type="entry name" value="ARM-type_fold"/>
</dbReference>
<dbReference type="GO" id="GO:0036297">
    <property type="term" value="P:interstrand cross-link repair"/>
    <property type="evidence" value="ECO:0007669"/>
    <property type="project" value="TreeGrafter"/>
</dbReference>
<reference evidence="7" key="1">
    <citation type="journal article" date="2020" name="Fungal Divers.">
        <title>Resolving the Mortierellaceae phylogeny through synthesis of multi-gene phylogenetics and phylogenomics.</title>
        <authorList>
            <person name="Vandepol N."/>
            <person name="Liber J."/>
            <person name="Desiro A."/>
            <person name="Na H."/>
            <person name="Kennedy M."/>
            <person name="Barry K."/>
            <person name="Grigoriev I.V."/>
            <person name="Miller A.N."/>
            <person name="O'Donnell K."/>
            <person name="Stajich J.E."/>
            <person name="Bonito G."/>
        </authorList>
    </citation>
    <scope>NUCLEOTIDE SEQUENCE</scope>
    <source>
        <strain evidence="7">REB-010B</strain>
    </source>
</reference>